<reference evidence="2 3" key="1">
    <citation type="submission" date="2016-08" db="EMBL/GenBank/DDBJ databases">
        <title>Complete genome sequence of Flavobacterium johnsoniae strain GSE09, a volatile-producing biocontrol agent isolated from cucumber (Cucumis sativus).</title>
        <authorList>
            <person name="Jeong J.-J."/>
            <person name="Oh J.Y."/>
            <person name="Jim Y.J."/>
            <person name="Sang M.K."/>
            <person name="Kim K.D."/>
        </authorList>
    </citation>
    <scope>NUCLEOTIDE SEQUENCE [LARGE SCALE GENOMIC DNA]</scope>
    <source>
        <strain evidence="2 3">GSE09</strain>
    </source>
</reference>
<evidence type="ECO:0000259" key="1">
    <source>
        <dbReference type="Pfam" id="PF14534"/>
    </source>
</evidence>
<dbReference type="Proteomes" id="UP000093276">
    <property type="component" value="Chromosome"/>
</dbReference>
<dbReference type="EMBL" id="CP016907">
    <property type="protein sequence ID" value="AOC93895.1"/>
    <property type="molecule type" value="Genomic_DNA"/>
</dbReference>
<accession>A0AAC9GGY6</accession>
<gene>
    <name evidence="2" type="ORF">BB050_00752</name>
</gene>
<name>A0AAC9GGY6_9FLAO</name>
<dbReference type="InterPro" id="IPR027843">
    <property type="entry name" value="DUF4440"/>
</dbReference>
<dbReference type="AlphaFoldDB" id="A0AAC9GGY6"/>
<dbReference type="InterPro" id="IPR032710">
    <property type="entry name" value="NTF2-like_dom_sf"/>
</dbReference>
<dbReference type="Pfam" id="PF14534">
    <property type="entry name" value="DUF4440"/>
    <property type="match status" value="1"/>
</dbReference>
<dbReference type="GeneID" id="32306643"/>
<dbReference type="KEGG" id="fjg:BB050_00752"/>
<dbReference type="SUPFAM" id="SSF54427">
    <property type="entry name" value="NTF2-like"/>
    <property type="match status" value="1"/>
</dbReference>
<protein>
    <recommendedName>
        <fullName evidence="1">DUF4440 domain-containing protein</fullName>
    </recommendedName>
</protein>
<dbReference type="Gene3D" id="3.10.450.50">
    <property type="match status" value="1"/>
</dbReference>
<evidence type="ECO:0000313" key="3">
    <source>
        <dbReference type="Proteomes" id="UP000093276"/>
    </source>
</evidence>
<dbReference type="RefSeq" id="WP_066032654.1">
    <property type="nucleotide sequence ID" value="NZ_CP016907.1"/>
</dbReference>
<organism evidence="2 3">
    <name type="scientific">Flavobacterium anhuiense</name>
    <dbReference type="NCBI Taxonomy" id="459526"/>
    <lineage>
        <taxon>Bacteria</taxon>
        <taxon>Pseudomonadati</taxon>
        <taxon>Bacteroidota</taxon>
        <taxon>Flavobacteriia</taxon>
        <taxon>Flavobacteriales</taxon>
        <taxon>Flavobacteriaceae</taxon>
        <taxon>Flavobacterium</taxon>
    </lineage>
</organism>
<evidence type="ECO:0000313" key="2">
    <source>
        <dbReference type="EMBL" id="AOC93895.1"/>
    </source>
</evidence>
<feature type="domain" description="DUF4440" evidence="1">
    <location>
        <begin position="5"/>
        <end position="113"/>
    </location>
</feature>
<proteinExistence type="predicted"/>
<sequence length="127" mass="14613">MEGQIIELEKKYWQGVENNDYEIVRNLTFFPCIVAGKNGVQSISETEFKNMFDSGQTNKIKVLNIYDVKEKLIAENTAVIGYRLDFEIADQSQKAPIKCVCTSTWVKENNKWACVMHTETELEIIVI</sequence>